<dbReference type="OrthoDB" id="63935at2759"/>
<dbReference type="PANTHER" id="PTHR15020">
    <property type="entry name" value="FLAVIN REDUCTASE-RELATED"/>
    <property type="match status" value="1"/>
</dbReference>
<dbReference type="SUPFAM" id="SSF51735">
    <property type="entry name" value="NAD(P)-binding Rossmann-fold domains"/>
    <property type="match status" value="1"/>
</dbReference>
<accession>J4I0I6</accession>
<dbReference type="AlphaFoldDB" id="J4I0I6"/>
<keyword evidence="2" id="KW-1185">Reference proteome</keyword>
<proteinExistence type="predicted"/>
<dbReference type="STRING" id="599839.J4I0I6"/>
<organism evidence="1 2">
    <name type="scientific">Fibroporia radiculosa</name>
    <dbReference type="NCBI Taxonomy" id="599839"/>
    <lineage>
        <taxon>Eukaryota</taxon>
        <taxon>Fungi</taxon>
        <taxon>Dikarya</taxon>
        <taxon>Basidiomycota</taxon>
        <taxon>Agaricomycotina</taxon>
        <taxon>Agaricomycetes</taxon>
        <taxon>Polyporales</taxon>
        <taxon>Fibroporiaceae</taxon>
        <taxon>Fibroporia</taxon>
    </lineage>
</organism>
<dbReference type="InterPro" id="IPR036291">
    <property type="entry name" value="NAD(P)-bd_dom_sf"/>
</dbReference>
<reference evidence="1 2" key="1">
    <citation type="journal article" date="2012" name="Appl. Environ. Microbiol.">
        <title>Short-read sequencing for genomic analysis of the brown rot fungus Fibroporia radiculosa.</title>
        <authorList>
            <person name="Tang J.D."/>
            <person name="Perkins A.D."/>
            <person name="Sonstegard T.S."/>
            <person name="Schroeder S.G."/>
            <person name="Burgess S.C."/>
            <person name="Diehl S.V."/>
        </authorList>
    </citation>
    <scope>NUCLEOTIDE SEQUENCE [LARGE SCALE GENOMIC DNA]</scope>
    <source>
        <strain evidence="1 2">TFFH 294</strain>
    </source>
</reference>
<evidence type="ECO:0000313" key="1">
    <source>
        <dbReference type="EMBL" id="CCM05132.1"/>
    </source>
</evidence>
<dbReference type="GeneID" id="24100043"/>
<dbReference type="InParanoid" id="J4I0I6"/>
<dbReference type="EMBL" id="HE797180">
    <property type="protein sequence ID" value="CCM05132.1"/>
    <property type="molecule type" value="Genomic_DNA"/>
</dbReference>
<evidence type="ECO:0000313" key="2">
    <source>
        <dbReference type="Proteomes" id="UP000006352"/>
    </source>
</evidence>
<dbReference type="Gene3D" id="3.40.50.720">
    <property type="entry name" value="NAD(P)-binding Rossmann-like Domain"/>
    <property type="match status" value="1"/>
</dbReference>
<protein>
    <recommendedName>
        <fullName evidence="3">NAD(P)-binding domain-containing protein</fullName>
    </recommendedName>
</protein>
<evidence type="ECO:0008006" key="3">
    <source>
        <dbReference type="Google" id="ProtNLM"/>
    </source>
</evidence>
<dbReference type="PANTHER" id="PTHR15020:SF50">
    <property type="entry name" value="UPF0659 PROTEIN YMR090W"/>
    <property type="match status" value="1"/>
</dbReference>
<sequence>MNVFAIGASRNIGYYASVRLLEKGATVTFLLRSLSVFNEDKVIQKFVEAGTARLVKGDALNPDDVRKGWEASQSAFPDGHVNLVLFTVGGTPSFSLTRGAVINPPNLCTKCLLTVLSTMPASLREPAAQPRLVVVTSNGLTRSTHAALPILLKPMYGYLLDGPHADKLATERVLAHCAGRAWTDEEPREGFLSADWQKQEGLPHPGELKHFAVIRPALLTDGASKAESAQRPPYRVEEGMLKQAYRVSRKDVAHFLVESLLPDWTQWEGKFVCIAY</sequence>
<dbReference type="HOGENOM" id="CLU_066707_1_0_1"/>
<name>J4I0I6_9APHY</name>
<dbReference type="Proteomes" id="UP000006352">
    <property type="component" value="Unassembled WGS sequence"/>
</dbReference>
<gene>
    <name evidence="1" type="ORF">FIBRA_07340</name>
</gene>
<dbReference type="RefSeq" id="XP_012184415.1">
    <property type="nucleotide sequence ID" value="XM_012329025.1"/>
</dbReference>